<dbReference type="Gene3D" id="1.20.1600.10">
    <property type="entry name" value="Outer membrane efflux proteins (OEP)"/>
    <property type="match status" value="1"/>
</dbReference>
<reference evidence="4 5" key="1">
    <citation type="submission" date="2019-09" db="EMBL/GenBank/DDBJ databases">
        <title>Draft genome sequence of Acinetobacter tandoii W4-4-4 isolated from environmental water sample.</title>
        <authorList>
            <person name="Wee S.K."/>
            <person name="Yan B."/>
            <person name="Mustaffa S.B."/>
            <person name="Yap E.P.H."/>
        </authorList>
    </citation>
    <scope>NUCLEOTIDE SEQUENCE [LARGE SCALE GENOMIC DNA]</scope>
    <source>
        <strain evidence="4 5">W4-4-4</strain>
    </source>
</reference>
<dbReference type="GO" id="GO:0015562">
    <property type="term" value="F:efflux transmembrane transporter activity"/>
    <property type="evidence" value="ECO:0007669"/>
    <property type="project" value="InterPro"/>
</dbReference>
<dbReference type="PANTHER" id="PTHR30203:SF33">
    <property type="entry name" value="BLR4455 PROTEIN"/>
    <property type="match status" value="1"/>
</dbReference>
<organism evidence="4 5">
    <name type="scientific">Acinetobacter tandoii</name>
    <dbReference type="NCBI Taxonomy" id="202954"/>
    <lineage>
        <taxon>Bacteria</taxon>
        <taxon>Pseudomonadati</taxon>
        <taxon>Pseudomonadota</taxon>
        <taxon>Gammaproteobacteria</taxon>
        <taxon>Moraxellales</taxon>
        <taxon>Moraxellaceae</taxon>
        <taxon>Acinetobacter</taxon>
    </lineage>
</organism>
<evidence type="ECO:0000256" key="3">
    <source>
        <dbReference type="SAM" id="MobiDB-lite"/>
    </source>
</evidence>
<keyword evidence="2" id="KW-0449">Lipoprotein</keyword>
<dbReference type="EMBL" id="VXLD01000005">
    <property type="protein sequence ID" value="KAB1855092.1"/>
    <property type="molecule type" value="Genomic_DNA"/>
</dbReference>
<gene>
    <name evidence="4" type="ORF">F4W09_09725</name>
</gene>
<dbReference type="Proteomes" id="UP000325788">
    <property type="component" value="Unassembled WGS sequence"/>
</dbReference>
<keyword evidence="2" id="KW-0812">Transmembrane</keyword>
<sequence>MIMPKKQIWLMSSLMGSLLLAGCSLAPQYEPERVVIPLQFKEANPLQENENWKIAQPSDAASRGEWWLIFQDAQLNALEQQAIRENQNLKAIAANVQASRALKSAAKAQQLPSIGAGFGPTRQKLSPASQGLDANADTSAQTLWRAQTNVSYELDLFGRIASSVNAATADAEQQEALYHSALLALQADVAQNYFQIRQLDTEQIIYARMIKLLTESRNLMQARFKNGAVSEMDVFRAQTELSTAQTGLLSLMRQRANTEHALAVLLGKTPAEFNLAQQSLTINTVQVPACLPSSLLERRPDVAAAERAMAADNARIGIARAAFFPRLSLTGALGYESSTLGDLAQWSSRTFLLGPIAGTILSLPLFDGGQRKAGVVQARAAYEESVANYRQTVLNAFREVENGLTDQRILDQQMNTQTQALIASRHANKLLHLRYRKGAVSYLEVIDSDRTVLQQEQLAIQLKGSRMIASVDLIRALGGGLTTQDQT</sequence>
<dbReference type="InterPro" id="IPR010131">
    <property type="entry name" value="MdtP/NodT-like"/>
</dbReference>
<comment type="similarity">
    <text evidence="1 2">Belongs to the outer membrane factor (OMF) (TC 1.B.17) family.</text>
</comment>
<feature type="signal peptide" evidence="2">
    <location>
        <begin position="1"/>
        <end position="26"/>
    </location>
</feature>
<dbReference type="Pfam" id="PF02321">
    <property type="entry name" value="OEP"/>
    <property type="match status" value="2"/>
</dbReference>
<dbReference type="PANTHER" id="PTHR30203">
    <property type="entry name" value="OUTER MEMBRANE CATION EFFLUX PROTEIN"/>
    <property type="match status" value="1"/>
</dbReference>
<accession>A0A5N4WF48</accession>
<comment type="subcellular location">
    <subcellularLocation>
        <location evidence="2">Cell outer membrane</location>
        <topology evidence="2">Lipid-anchor</topology>
    </subcellularLocation>
</comment>
<evidence type="ECO:0000256" key="2">
    <source>
        <dbReference type="RuleBase" id="RU362097"/>
    </source>
</evidence>
<comment type="caution">
    <text evidence="4">The sequence shown here is derived from an EMBL/GenBank/DDBJ whole genome shotgun (WGS) entry which is preliminary data.</text>
</comment>
<feature type="chain" id="PRO_5024476414" evidence="2">
    <location>
        <begin position="27"/>
        <end position="487"/>
    </location>
</feature>
<dbReference type="SUPFAM" id="SSF56954">
    <property type="entry name" value="Outer membrane efflux proteins (OEP)"/>
    <property type="match status" value="1"/>
</dbReference>
<evidence type="ECO:0000313" key="4">
    <source>
        <dbReference type="EMBL" id="KAB1855092.1"/>
    </source>
</evidence>
<keyword evidence="2" id="KW-1134">Transmembrane beta strand</keyword>
<dbReference type="Gene3D" id="2.20.200.10">
    <property type="entry name" value="Outer membrane efflux proteins (OEP)"/>
    <property type="match status" value="1"/>
</dbReference>
<dbReference type="InterPro" id="IPR003423">
    <property type="entry name" value="OMP_efflux"/>
</dbReference>
<evidence type="ECO:0000313" key="5">
    <source>
        <dbReference type="Proteomes" id="UP000325788"/>
    </source>
</evidence>
<keyword evidence="2" id="KW-0732">Signal</keyword>
<proteinExistence type="inferred from homology"/>
<keyword evidence="2" id="KW-0472">Membrane</keyword>
<dbReference type="AlphaFoldDB" id="A0A5N4WF48"/>
<feature type="region of interest" description="Disordered" evidence="3">
    <location>
        <begin position="114"/>
        <end position="133"/>
    </location>
</feature>
<protein>
    <submittedName>
        <fullName evidence="4">Efflux transporter outer membrane subunit</fullName>
    </submittedName>
</protein>
<name>A0A5N4WF48_9GAMM</name>
<dbReference type="PROSITE" id="PS51257">
    <property type="entry name" value="PROKAR_LIPOPROTEIN"/>
    <property type="match status" value="1"/>
</dbReference>
<dbReference type="GO" id="GO:0009279">
    <property type="term" value="C:cell outer membrane"/>
    <property type="evidence" value="ECO:0007669"/>
    <property type="project" value="UniProtKB-SubCell"/>
</dbReference>
<dbReference type="NCBIfam" id="TIGR01845">
    <property type="entry name" value="outer_NodT"/>
    <property type="match status" value="1"/>
</dbReference>
<keyword evidence="2" id="KW-0564">Palmitate</keyword>
<evidence type="ECO:0000256" key="1">
    <source>
        <dbReference type="ARBA" id="ARBA00007613"/>
    </source>
</evidence>